<proteinExistence type="predicted"/>
<protein>
    <recommendedName>
        <fullName evidence="3">Phage tail protein</fullName>
    </recommendedName>
</protein>
<accession>A0A1Y1QQ23</accession>
<dbReference type="AlphaFoldDB" id="A0A1Y1QQ23"/>
<sequence length="121" mass="13126">MSLLQQVESVTIAGFGPVPLADNDTEFQPSQTENELVEGMRSADGGFIRKSNVGAQLDMTVLHKSGLNVQTLNAIKNVMITIKYTDGETHVMSEACCVKAIKGGKDGKIKTEFHSAESRQR</sequence>
<dbReference type="EMBL" id="MTEJ01000102">
    <property type="protein sequence ID" value="OQX10867.1"/>
    <property type="molecule type" value="Genomic_DNA"/>
</dbReference>
<dbReference type="InterPro" id="IPR019596">
    <property type="entry name" value="Phage_Mu_GpM_tail_tub"/>
</dbReference>
<evidence type="ECO:0008006" key="3">
    <source>
        <dbReference type="Google" id="ProtNLM"/>
    </source>
</evidence>
<evidence type="ECO:0000313" key="2">
    <source>
        <dbReference type="Proteomes" id="UP000192491"/>
    </source>
</evidence>
<dbReference type="Pfam" id="PF10618">
    <property type="entry name" value="Tail_tube"/>
    <property type="match status" value="1"/>
</dbReference>
<evidence type="ECO:0000313" key="1">
    <source>
        <dbReference type="EMBL" id="OQX10867.1"/>
    </source>
</evidence>
<comment type="caution">
    <text evidence="1">The sequence shown here is derived from an EMBL/GenBank/DDBJ whole genome shotgun (WGS) entry which is preliminary data.</text>
</comment>
<organism evidence="1 2">
    <name type="scientific">Thiothrix lacustris</name>
    <dbReference type="NCBI Taxonomy" id="525917"/>
    <lineage>
        <taxon>Bacteria</taxon>
        <taxon>Pseudomonadati</taxon>
        <taxon>Pseudomonadota</taxon>
        <taxon>Gammaproteobacteria</taxon>
        <taxon>Thiotrichales</taxon>
        <taxon>Thiotrichaceae</taxon>
        <taxon>Thiothrix</taxon>
    </lineage>
</organism>
<reference evidence="1 2" key="1">
    <citation type="submission" date="2017-01" db="EMBL/GenBank/DDBJ databases">
        <title>Novel large sulfur bacteria in the metagenomes of groundwater-fed chemosynthetic microbial mats in the Lake Huron basin.</title>
        <authorList>
            <person name="Sharrar A.M."/>
            <person name="Flood B.E."/>
            <person name="Bailey J.V."/>
            <person name="Jones D.S."/>
            <person name="Biddanda B."/>
            <person name="Ruberg S.A."/>
            <person name="Marcus D.N."/>
            <person name="Dick G.J."/>
        </authorList>
    </citation>
    <scope>NUCLEOTIDE SEQUENCE [LARGE SCALE GENOMIC DNA]</scope>
    <source>
        <strain evidence="1">A8</strain>
    </source>
</reference>
<name>A0A1Y1QQ23_9GAMM</name>
<gene>
    <name evidence="1" type="ORF">BWK73_19105</name>
</gene>
<dbReference type="Proteomes" id="UP000192491">
    <property type="component" value="Unassembled WGS sequence"/>
</dbReference>